<protein>
    <submittedName>
        <fullName evidence="2">MBL fold metallo-hydrolase</fullName>
    </submittedName>
</protein>
<gene>
    <name evidence="2" type="ORF">SIL87_06910</name>
</gene>
<accession>A0AAW9DNB7</accession>
<feature type="domain" description="Metallo-beta-lactamase" evidence="1">
    <location>
        <begin position="82"/>
        <end position="278"/>
    </location>
</feature>
<dbReference type="GO" id="GO:0005737">
    <property type="term" value="C:cytoplasm"/>
    <property type="evidence" value="ECO:0007669"/>
    <property type="project" value="TreeGrafter"/>
</dbReference>
<dbReference type="GO" id="GO:0070290">
    <property type="term" value="F:N-acylphosphatidylethanolamine-specific phospholipase D activity"/>
    <property type="evidence" value="ECO:0007669"/>
    <property type="project" value="InterPro"/>
</dbReference>
<proteinExistence type="predicted"/>
<evidence type="ECO:0000313" key="3">
    <source>
        <dbReference type="Proteomes" id="UP001279553"/>
    </source>
</evidence>
<dbReference type="PANTHER" id="PTHR15032">
    <property type="entry name" value="N-ACYL-PHOSPHATIDYLETHANOLAMINE-HYDROLYZING PHOSPHOLIPASE D"/>
    <property type="match status" value="1"/>
</dbReference>
<dbReference type="EMBL" id="JAWXYB010000018">
    <property type="protein sequence ID" value="MDX5930490.1"/>
    <property type="molecule type" value="Genomic_DNA"/>
</dbReference>
<dbReference type="Proteomes" id="UP001279553">
    <property type="component" value="Unassembled WGS sequence"/>
</dbReference>
<reference evidence="2 3" key="1">
    <citation type="submission" date="2023-11" db="EMBL/GenBank/DDBJ databases">
        <title>MicrobeMod: A computational toolkit for identifying prokaryotic methylation and restriction-modification with nanopore sequencing.</title>
        <authorList>
            <person name="Crits-Christoph A."/>
            <person name="Kang S.C."/>
            <person name="Lee H."/>
            <person name="Ostrov N."/>
        </authorList>
    </citation>
    <scope>NUCLEOTIDE SEQUENCE [LARGE SCALE GENOMIC DNA]</scope>
    <source>
        <strain evidence="2 3">DSMZ 700</strain>
    </source>
</reference>
<evidence type="ECO:0000259" key="1">
    <source>
        <dbReference type="Pfam" id="PF12706"/>
    </source>
</evidence>
<dbReference type="InterPro" id="IPR024884">
    <property type="entry name" value="NAPE-PLD"/>
</dbReference>
<sequence length="325" mass="36173">MTFPISDHYDGTHFFNPEGARRKVRRFSVLRWATRREGRAKWPDRVENTAYPPPAGDVAEGTLALTFIGHSSFLLRLAGLTLLTDPIFSERCSPVPFAGPKRVRPPGQPLAALPKPDAILLSHNHYDHCDIPSLRALRARFGPIPVFAPLGNRAFLEGKGLGPVTELDWWQAAAFRDARITLTPARHFAARSLRDRNLTLWGGFVVDHRGAKLYVAGDTGYTGYFRAIRERLGAPDFGLLPIGAYEPRWFMGNVHMNPADAVRAFDELGLRQAVGKHFGTFQLTDEAIDAPLHDLAAARIAAGIEPARFTTLDFGETRVFDLRRD</sequence>
<dbReference type="InterPro" id="IPR001279">
    <property type="entry name" value="Metallo-B-lactamas"/>
</dbReference>
<dbReference type="GO" id="GO:0008270">
    <property type="term" value="F:zinc ion binding"/>
    <property type="evidence" value="ECO:0007669"/>
    <property type="project" value="InterPro"/>
</dbReference>
<evidence type="ECO:0000313" key="2">
    <source>
        <dbReference type="EMBL" id="MDX5930490.1"/>
    </source>
</evidence>
<dbReference type="SUPFAM" id="SSF56281">
    <property type="entry name" value="Metallo-hydrolase/oxidoreductase"/>
    <property type="match status" value="1"/>
</dbReference>
<dbReference type="Gene3D" id="3.60.15.10">
    <property type="entry name" value="Ribonuclease Z/Hydroxyacylglutathione hydrolase-like"/>
    <property type="match status" value="1"/>
</dbReference>
<keyword evidence="3" id="KW-1185">Reference proteome</keyword>
<organism evidence="2 3">
    <name type="scientific">Acidiphilium acidophilum</name>
    <name type="common">Thiobacillus acidophilus</name>
    <dbReference type="NCBI Taxonomy" id="76588"/>
    <lineage>
        <taxon>Bacteria</taxon>
        <taxon>Pseudomonadati</taxon>
        <taxon>Pseudomonadota</taxon>
        <taxon>Alphaproteobacteria</taxon>
        <taxon>Acetobacterales</taxon>
        <taxon>Acidocellaceae</taxon>
        <taxon>Acidiphilium</taxon>
    </lineage>
</organism>
<dbReference type="PIRSF" id="PIRSF038896">
    <property type="entry name" value="NAPE-PLD"/>
    <property type="match status" value="1"/>
</dbReference>
<dbReference type="RefSeq" id="WP_319613435.1">
    <property type="nucleotide sequence ID" value="NZ_JAWXYB010000018.1"/>
</dbReference>
<dbReference type="PANTHER" id="PTHR15032:SF36">
    <property type="entry name" value="METALLO-BETA-LACTAMASE DOMAIN-CONTAINING PROTEIN"/>
    <property type="match status" value="1"/>
</dbReference>
<name>A0AAW9DNB7_ACIAO</name>
<dbReference type="Pfam" id="PF12706">
    <property type="entry name" value="Lactamase_B_2"/>
    <property type="match status" value="1"/>
</dbReference>
<dbReference type="AlphaFoldDB" id="A0AAW9DNB7"/>
<dbReference type="InterPro" id="IPR036866">
    <property type="entry name" value="RibonucZ/Hydroxyglut_hydro"/>
</dbReference>
<comment type="caution">
    <text evidence="2">The sequence shown here is derived from an EMBL/GenBank/DDBJ whole genome shotgun (WGS) entry which is preliminary data.</text>
</comment>